<name>A0A8J8MDF8_9FIRM</name>
<proteinExistence type="predicted"/>
<gene>
    <name evidence="1" type="ORF">HYG85_17625</name>
</gene>
<dbReference type="KEGG" id="vgu:HYG85_17625"/>
<dbReference type="InterPro" id="IPR008930">
    <property type="entry name" value="Terpenoid_cyclase/PrenylTrfase"/>
</dbReference>
<dbReference type="EMBL" id="CP058561">
    <property type="protein sequence ID" value="QUH30635.1"/>
    <property type="molecule type" value="Genomic_DNA"/>
</dbReference>
<sequence>MNELKIKAEKYIYENANSLQKACMDYIADKGNKKKIIQELSTYQNADGGWVNGLEVEYPGSASSPFTTAAALGYIAKFDLKDTSLYHNTLAYLKDTQHQNGMWDDTDKILAFPHPPYMGPGIYPDYKTGMILKWLLRLNTIDKAMINGARDYMIQAFDEISSKTDFWSAVAYSGAFSMLPHVKEYSKIMEWSMKILMPNESQFGWQQVMGMIEDDTPIPEQAYDMAIKLINENQEEDGGWPHQFGTYNRVWSAIYILRFLKNKKLIY</sequence>
<dbReference type="Proteomes" id="UP000677305">
    <property type="component" value="Chromosome"/>
</dbReference>
<keyword evidence="2" id="KW-1185">Reference proteome</keyword>
<reference evidence="1 2" key="1">
    <citation type="submission" date="2020-07" db="EMBL/GenBank/DDBJ databases">
        <title>Vallitalea guaymasensis genome.</title>
        <authorList>
            <person name="Postec A."/>
        </authorList>
    </citation>
    <scope>NUCLEOTIDE SEQUENCE [LARGE SCALE GENOMIC DNA]</scope>
    <source>
        <strain evidence="1 2">Ra1766G1</strain>
    </source>
</reference>
<protein>
    <recommendedName>
        <fullName evidence="3">Squalene cyclase C-terminal domain-containing protein</fullName>
    </recommendedName>
</protein>
<evidence type="ECO:0000313" key="1">
    <source>
        <dbReference type="EMBL" id="QUH30635.1"/>
    </source>
</evidence>
<dbReference type="RefSeq" id="WP_212690779.1">
    <property type="nucleotide sequence ID" value="NZ_CP058561.1"/>
</dbReference>
<organism evidence="1 2">
    <name type="scientific">Vallitalea guaymasensis</name>
    <dbReference type="NCBI Taxonomy" id="1185412"/>
    <lineage>
        <taxon>Bacteria</taxon>
        <taxon>Bacillati</taxon>
        <taxon>Bacillota</taxon>
        <taxon>Clostridia</taxon>
        <taxon>Lachnospirales</taxon>
        <taxon>Vallitaleaceae</taxon>
        <taxon>Vallitalea</taxon>
    </lineage>
</organism>
<dbReference type="SUPFAM" id="SSF48239">
    <property type="entry name" value="Terpenoid cyclases/Protein prenyltransferases"/>
    <property type="match status" value="1"/>
</dbReference>
<dbReference type="Gene3D" id="1.50.10.20">
    <property type="match status" value="1"/>
</dbReference>
<evidence type="ECO:0008006" key="3">
    <source>
        <dbReference type="Google" id="ProtNLM"/>
    </source>
</evidence>
<evidence type="ECO:0000313" key="2">
    <source>
        <dbReference type="Proteomes" id="UP000677305"/>
    </source>
</evidence>
<dbReference type="AlphaFoldDB" id="A0A8J8MDF8"/>
<accession>A0A8J8MDF8</accession>